<feature type="region of interest" description="Disordered" evidence="1">
    <location>
        <begin position="1"/>
        <end position="29"/>
    </location>
</feature>
<feature type="domain" description="Methyltransferase" evidence="2">
    <location>
        <begin position="69"/>
        <end position="161"/>
    </location>
</feature>
<keyword evidence="3" id="KW-0808">Transferase</keyword>
<dbReference type="Proteomes" id="UP000282323">
    <property type="component" value="Unassembled WGS sequence"/>
</dbReference>
<comment type="caution">
    <text evidence="3">The sequence shown here is derived from an EMBL/GenBank/DDBJ whole genome shotgun (WGS) entry which is preliminary data.</text>
</comment>
<evidence type="ECO:0000313" key="4">
    <source>
        <dbReference type="Proteomes" id="UP000282323"/>
    </source>
</evidence>
<dbReference type="InterPro" id="IPR029063">
    <property type="entry name" value="SAM-dependent_MTases_sf"/>
</dbReference>
<sequence length="295" mass="31866">MSEPRPERSDRDGSSEAGGSCSIGDGESASDRWSRRVWATGSYEKIAPKYVSMGGHLVDRTAVDSDDEVLDVGCGTGTVAITAARRGARVTGVDIQPAMIEHARTNADTADVAVTWREGDATALPFETNEFTVTLSNLGHVYGDPPDTAAEELRRVTRPGGRIGFTSWTPTSLYPAMAGVVGAVLSPEELPNFSEPPFLWGDSGTVRTRLGDAVDDIAFETQTVQYPALSPEHFWGQTAANSGMFIEILEDVDEGDARELREQLLETIEPYFDDSENAVELEYRLTTATVAEPGE</sequence>
<dbReference type="Pfam" id="PF13649">
    <property type="entry name" value="Methyltransf_25"/>
    <property type="match status" value="1"/>
</dbReference>
<dbReference type="GO" id="GO:0032259">
    <property type="term" value="P:methylation"/>
    <property type="evidence" value="ECO:0007669"/>
    <property type="project" value="UniProtKB-KW"/>
</dbReference>
<dbReference type="EMBL" id="REGA01000017">
    <property type="protein sequence ID" value="RQG92272.1"/>
    <property type="molecule type" value="Genomic_DNA"/>
</dbReference>
<dbReference type="GO" id="GO:0008168">
    <property type="term" value="F:methyltransferase activity"/>
    <property type="evidence" value="ECO:0007669"/>
    <property type="project" value="UniProtKB-KW"/>
</dbReference>
<evidence type="ECO:0000256" key="1">
    <source>
        <dbReference type="SAM" id="MobiDB-lite"/>
    </source>
</evidence>
<organism evidence="3 4">
    <name type="scientific">Natrarchaeobius chitinivorans</name>
    <dbReference type="NCBI Taxonomy" id="1679083"/>
    <lineage>
        <taxon>Archaea</taxon>
        <taxon>Methanobacteriati</taxon>
        <taxon>Methanobacteriota</taxon>
        <taxon>Stenosarchaea group</taxon>
        <taxon>Halobacteria</taxon>
        <taxon>Halobacteriales</taxon>
        <taxon>Natrialbaceae</taxon>
        <taxon>Natrarchaeobius</taxon>
    </lineage>
</organism>
<dbReference type="InterPro" id="IPR041698">
    <property type="entry name" value="Methyltransf_25"/>
</dbReference>
<dbReference type="RefSeq" id="WP_124196846.1">
    <property type="nucleotide sequence ID" value="NZ_REGA01000017.1"/>
</dbReference>
<evidence type="ECO:0000259" key="2">
    <source>
        <dbReference type="Pfam" id="PF13649"/>
    </source>
</evidence>
<dbReference type="Gene3D" id="3.40.50.150">
    <property type="entry name" value="Vaccinia Virus protein VP39"/>
    <property type="match status" value="1"/>
</dbReference>
<dbReference type="AlphaFoldDB" id="A0A3N6N2L9"/>
<dbReference type="PANTHER" id="PTHR43591:SF24">
    <property type="entry name" value="2-METHOXY-6-POLYPRENYL-1,4-BENZOQUINOL METHYLASE, MITOCHONDRIAL"/>
    <property type="match status" value="1"/>
</dbReference>
<evidence type="ECO:0000313" key="3">
    <source>
        <dbReference type="EMBL" id="RQG92272.1"/>
    </source>
</evidence>
<keyword evidence="4" id="KW-1185">Reference proteome</keyword>
<feature type="compositionally biased region" description="Basic and acidic residues" evidence="1">
    <location>
        <begin position="1"/>
        <end position="14"/>
    </location>
</feature>
<dbReference type="PANTHER" id="PTHR43591">
    <property type="entry name" value="METHYLTRANSFERASE"/>
    <property type="match status" value="1"/>
</dbReference>
<gene>
    <name evidence="3" type="ORF">EA473_17355</name>
</gene>
<dbReference type="SUPFAM" id="SSF53335">
    <property type="entry name" value="S-adenosyl-L-methionine-dependent methyltransferases"/>
    <property type="match status" value="1"/>
</dbReference>
<protein>
    <submittedName>
        <fullName evidence="3">Class I SAM-dependent methyltransferase</fullName>
    </submittedName>
</protein>
<accession>A0A3N6N2L9</accession>
<dbReference type="CDD" id="cd02440">
    <property type="entry name" value="AdoMet_MTases"/>
    <property type="match status" value="1"/>
</dbReference>
<proteinExistence type="predicted"/>
<dbReference type="OrthoDB" id="8915at2157"/>
<reference evidence="3 4" key="1">
    <citation type="submission" date="2018-10" db="EMBL/GenBank/DDBJ databases">
        <title>Natrarchaeobius chitinivorans gen. nov., sp. nov., and Natrarchaeobius haloalkaliphilus sp. nov., alkaliphilic, chitin-utilizing haloarchaea from hypersaline alkaline lakes.</title>
        <authorList>
            <person name="Sorokin D.Y."/>
            <person name="Elcheninov A.G."/>
            <person name="Kostrikina N.A."/>
            <person name="Bale N.J."/>
            <person name="Sinninghe Damste J.S."/>
            <person name="Khijniak T.V."/>
            <person name="Kublanov I.V."/>
            <person name="Toshchakov S.V."/>
        </authorList>
    </citation>
    <scope>NUCLEOTIDE SEQUENCE [LARGE SCALE GENOMIC DNA]</scope>
    <source>
        <strain evidence="3 4">AArcht4T</strain>
    </source>
</reference>
<keyword evidence="3" id="KW-0489">Methyltransferase</keyword>
<name>A0A3N6N2L9_NATCH</name>